<dbReference type="AlphaFoldDB" id="A0AAN2BJG9"/>
<evidence type="ECO:0000256" key="4">
    <source>
        <dbReference type="ARBA" id="ARBA00023136"/>
    </source>
</evidence>
<dbReference type="InterPro" id="IPR052719">
    <property type="entry name" value="CvpA-like"/>
</dbReference>
<evidence type="ECO:0000256" key="5">
    <source>
        <dbReference type="SAM" id="Phobius"/>
    </source>
</evidence>
<dbReference type="EMBL" id="AP023086">
    <property type="protein sequence ID" value="BCD96916.1"/>
    <property type="molecule type" value="Genomic_DNA"/>
</dbReference>
<evidence type="ECO:0000313" key="6">
    <source>
        <dbReference type="EMBL" id="BCD96916.1"/>
    </source>
</evidence>
<keyword evidence="2 5" id="KW-0812">Transmembrane</keyword>
<sequence length="167" mass="17750">MNWADWAIISILALSSGIGLIRGFVKEALSLAVWVAAVIIAKTFSPQLAVLLSGAIDTPSLRELAAFATLFVLTLILGAMANYLVGALVKMTGLSGTDRLLGVLFGVVRGFIIVMMIIVFLPSILPVDQDPWWQQSVLVGQLLKFESWARELFSAVAASAAGLFGSA</sequence>
<accession>A0AAN2BJG9</accession>
<dbReference type="KEGG" id="marq:MARGE09_P1116"/>
<feature type="transmembrane region" description="Helical" evidence="5">
    <location>
        <begin position="32"/>
        <end position="52"/>
    </location>
</feature>
<dbReference type="Pfam" id="PF02674">
    <property type="entry name" value="Colicin_V"/>
    <property type="match status" value="1"/>
</dbReference>
<feature type="transmembrane region" description="Helical" evidence="5">
    <location>
        <begin position="64"/>
        <end position="89"/>
    </location>
</feature>
<gene>
    <name evidence="6" type="ORF">MARGE09_P1116</name>
</gene>
<dbReference type="GO" id="GO:0016020">
    <property type="term" value="C:membrane"/>
    <property type="evidence" value="ECO:0007669"/>
    <property type="project" value="UniProtKB-SubCell"/>
</dbReference>
<dbReference type="Proteomes" id="UP001320119">
    <property type="component" value="Chromosome"/>
</dbReference>
<dbReference type="InterPro" id="IPR003825">
    <property type="entry name" value="Colicin-V_CvpA"/>
</dbReference>
<evidence type="ECO:0000313" key="7">
    <source>
        <dbReference type="Proteomes" id="UP001320119"/>
    </source>
</evidence>
<comment type="subcellular location">
    <subcellularLocation>
        <location evidence="1">Membrane</location>
        <topology evidence="1">Multi-pass membrane protein</topology>
    </subcellularLocation>
</comment>
<protein>
    <submittedName>
        <fullName evidence="6">Membrane protein required for colicin V production</fullName>
    </submittedName>
</protein>
<reference evidence="6 7" key="1">
    <citation type="journal article" date="2022" name="IScience">
        <title>An ultrasensitive nanofiber-based assay for enzymatic hydrolysis and deep-sea microbial degradation of cellulose.</title>
        <authorList>
            <person name="Tsudome M."/>
            <person name="Tachioka M."/>
            <person name="Miyazaki M."/>
            <person name="Uchimura K."/>
            <person name="Tsuda M."/>
            <person name="Takaki Y."/>
            <person name="Deguchi S."/>
        </authorList>
    </citation>
    <scope>NUCLEOTIDE SEQUENCE [LARGE SCALE GENOMIC DNA]</scope>
    <source>
        <strain evidence="6 7">GE09</strain>
    </source>
</reference>
<evidence type="ECO:0000256" key="2">
    <source>
        <dbReference type="ARBA" id="ARBA00022692"/>
    </source>
</evidence>
<evidence type="ECO:0000256" key="3">
    <source>
        <dbReference type="ARBA" id="ARBA00022989"/>
    </source>
</evidence>
<dbReference type="PANTHER" id="PTHR36926">
    <property type="entry name" value="COLICIN V PRODUCTION PROTEIN"/>
    <property type="match status" value="1"/>
</dbReference>
<proteinExistence type="predicted"/>
<evidence type="ECO:0000256" key="1">
    <source>
        <dbReference type="ARBA" id="ARBA00004141"/>
    </source>
</evidence>
<organism evidence="6 7">
    <name type="scientific">Marinagarivorans cellulosilyticus</name>
    <dbReference type="NCBI Taxonomy" id="2721545"/>
    <lineage>
        <taxon>Bacteria</taxon>
        <taxon>Pseudomonadati</taxon>
        <taxon>Pseudomonadota</taxon>
        <taxon>Gammaproteobacteria</taxon>
        <taxon>Cellvibrionales</taxon>
        <taxon>Cellvibrionaceae</taxon>
        <taxon>Marinagarivorans</taxon>
    </lineage>
</organism>
<feature type="transmembrane region" description="Helical" evidence="5">
    <location>
        <begin position="6"/>
        <end position="25"/>
    </location>
</feature>
<dbReference type="RefSeq" id="WP_236986399.1">
    <property type="nucleotide sequence ID" value="NZ_AP023086.1"/>
</dbReference>
<keyword evidence="3 5" id="KW-1133">Transmembrane helix</keyword>
<dbReference type="GO" id="GO:0009403">
    <property type="term" value="P:toxin biosynthetic process"/>
    <property type="evidence" value="ECO:0007669"/>
    <property type="project" value="InterPro"/>
</dbReference>
<keyword evidence="4 5" id="KW-0472">Membrane</keyword>
<name>A0AAN2BJG9_9GAMM</name>
<feature type="transmembrane region" description="Helical" evidence="5">
    <location>
        <begin position="101"/>
        <end position="125"/>
    </location>
</feature>
<dbReference type="PANTHER" id="PTHR36926:SF1">
    <property type="entry name" value="COLICIN V PRODUCTION PROTEIN"/>
    <property type="match status" value="1"/>
</dbReference>
<keyword evidence="7" id="KW-1185">Reference proteome</keyword>